<gene>
    <name evidence="3" type="ORF">CLV62_15016</name>
</gene>
<organism evidence="3 4">
    <name type="scientific">Dysgonomonas alginatilytica</name>
    <dbReference type="NCBI Taxonomy" id="1605892"/>
    <lineage>
        <taxon>Bacteria</taxon>
        <taxon>Pseudomonadati</taxon>
        <taxon>Bacteroidota</taxon>
        <taxon>Bacteroidia</taxon>
        <taxon>Bacteroidales</taxon>
        <taxon>Dysgonomonadaceae</taxon>
        <taxon>Dysgonomonas</taxon>
    </lineage>
</organism>
<dbReference type="EMBL" id="QICL01000050">
    <property type="protein sequence ID" value="PXV58391.1"/>
    <property type="molecule type" value="Genomic_DNA"/>
</dbReference>
<dbReference type="Proteomes" id="UP000247973">
    <property type="component" value="Unassembled WGS sequence"/>
</dbReference>
<proteinExistence type="predicted"/>
<accession>A0A2V3PHF2</accession>
<dbReference type="Gene3D" id="2.180.10.10">
    <property type="entry name" value="RHS repeat-associated core"/>
    <property type="match status" value="1"/>
</dbReference>
<keyword evidence="1" id="KW-0677">Repeat</keyword>
<evidence type="ECO:0000313" key="3">
    <source>
        <dbReference type="EMBL" id="PXV58391.1"/>
    </source>
</evidence>
<feature type="domain" description="Teneurin-like YD-shell" evidence="2">
    <location>
        <begin position="196"/>
        <end position="313"/>
    </location>
</feature>
<reference evidence="3 4" key="1">
    <citation type="submission" date="2018-03" db="EMBL/GenBank/DDBJ databases">
        <title>Genomic Encyclopedia of Archaeal and Bacterial Type Strains, Phase II (KMG-II): from individual species to whole genera.</title>
        <authorList>
            <person name="Goeker M."/>
        </authorList>
    </citation>
    <scope>NUCLEOTIDE SEQUENCE [LARGE SCALE GENOMIC DNA]</scope>
    <source>
        <strain evidence="3 4">DSM 100214</strain>
    </source>
</reference>
<dbReference type="Pfam" id="PF25023">
    <property type="entry name" value="TEN_YD-shell"/>
    <property type="match status" value="1"/>
</dbReference>
<keyword evidence="4" id="KW-1185">Reference proteome</keyword>
<dbReference type="PANTHER" id="PTHR32305">
    <property type="match status" value="1"/>
</dbReference>
<dbReference type="InterPro" id="IPR056823">
    <property type="entry name" value="TEN-like_YD-shell"/>
</dbReference>
<feature type="non-terminal residue" evidence="3">
    <location>
        <position position="1"/>
    </location>
</feature>
<name>A0A2V3PHF2_9BACT</name>
<dbReference type="InterPro" id="IPR050708">
    <property type="entry name" value="T6SS_VgrG/RHS"/>
</dbReference>
<dbReference type="NCBIfam" id="TIGR03696">
    <property type="entry name" value="Rhs_assc_core"/>
    <property type="match status" value="1"/>
</dbReference>
<dbReference type="AlphaFoldDB" id="A0A2V3PHF2"/>
<sequence>LVYVNTAREKQDGQAEEKANERKLLWDEENRLQAINDNGFISGYWYDASGERVIKTSGDDEGIYVNDVFSGGCTETANFTAYINPYLVVSKGGQYTKHIYIGSQRIVSKLGDLDSYGQDPRRLEYAGSEVDGAKVNYKAKYQQSQQTIKDRYAYFEVPYYGKDNDDYVNGGGFCCNDAPKTRSFDPGKNDNPELYQFYYHSDHLGSSSLITNLDGEIVQHIEYVPFGEVFIEERNNKWNTPFLFNAKELDEETGLYYYGARYYDPRTSVWLSVDPLAIYNPLENENYIDGQHNGGVYNPKNLNVYGYCYQNPILYIDPNGKQSEGSHITGSFLGWLIPPAKPRTPLQYMQRDQLHIKLAQTSIDMLGLIPIVGEPADILNGALYSIQGKSTDAMLSFAGALPVVGWGATATKWGRNVLKYSRGAFYSSSGLRFAYGSIHGNRLSHVIEHTVNILTKAKHGVFTVGDNLVGTLDEAWDIAKKGGDDVVKTTENGKDVYTVTMNRKVGYEGGSRGSGDDLYKVQIVVKENTSDVITAYPTK</sequence>
<evidence type="ECO:0000313" key="4">
    <source>
        <dbReference type="Proteomes" id="UP000247973"/>
    </source>
</evidence>
<protein>
    <submittedName>
        <fullName evidence="3">RHS repeat-associated protein</fullName>
    </submittedName>
</protein>
<comment type="caution">
    <text evidence="3">The sequence shown here is derived from an EMBL/GenBank/DDBJ whole genome shotgun (WGS) entry which is preliminary data.</text>
</comment>
<dbReference type="PANTHER" id="PTHR32305:SF15">
    <property type="entry name" value="PROTEIN RHSA-RELATED"/>
    <property type="match status" value="1"/>
</dbReference>
<dbReference type="CDD" id="cd20745">
    <property type="entry name" value="FIX_RhsA_AHH_HNH-like"/>
    <property type="match status" value="1"/>
</dbReference>
<dbReference type="RefSeq" id="WP_170120119.1">
    <property type="nucleotide sequence ID" value="NZ_QICL01000050.1"/>
</dbReference>
<evidence type="ECO:0000256" key="1">
    <source>
        <dbReference type="ARBA" id="ARBA00022737"/>
    </source>
</evidence>
<evidence type="ECO:0000259" key="2">
    <source>
        <dbReference type="Pfam" id="PF25023"/>
    </source>
</evidence>
<dbReference type="InterPro" id="IPR022385">
    <property type="entry name" value="Rhs_assc_core"/>
</dbReference>